<protein>
    <submittedName>
        <fullName evidence="2">Enoyl-CoA hydratase/isomerase family protein</fullName>
    </submittedName>
</protein>
<dbReference type="PANTHER" id="PTHR43459:SF1">
    <property type="entry name" value="EG:BACN32G11.4 PROTEIN"/>
    <property type="match status" value="1"/>
</dbReference>
<organism evidence="2 3">
    <name type="scientific">Pseudogemmobacter faecipullorum</name>
    <dbReference type="NCBI Taxonomy" id="2755041"/>
    <lineage>
        <taxon>Bacteria</taxon>
        <taxon>Pseudomonadati</taxon>
        <taxon>Pseudomonadota</taxon>
        <taxon>Alphaproteobacteria</taxon>
        <taxon>Rhodobacterales</taxon>
        <taxon>Paracoccaceae</taxon>
        <taxon>Pseudogemmobacter</taxon>
    </lineage>
</organism>
<dbReference type="EMBL" id="JACDXX010000010">
    <property type="protein sequence ID" value="MCB5410782.1"/>
    <property type="molecule type" value="Genomic_DNA"/>
</dbReference>
<dbReference type="InterPro" id="IPR014748">
    <property type="entry name" value="Enoyl-CoA_hydra_C"/>
</dbReference>
<dbReference type="SUPFAM" id="SSF52096">
    <property type="entry name" value="ClpP/crotonase"/>
    <property type="match status" value="1"/>
</dbReference>
<proteinExistence type="inferred from homology"/>
<name>A0ABS8CN07_9RHOB</name>
<comment type="similarity">
    <text evidence="1">Belongs to the enoyl-CoA hydratase/isomerase family.</text>
</comment>
<sequence>MTDEHAELIHSSLDQGVLEIRLNRPEKMNALNEAMHLQLRAAFQRAHDQPEIRAVLLTAAGRVFCSGQDLGKRDPRQGGPRPDLGHSLETFYNPTIRLIRALPKPVVCAMQGAAAGAGISLALASDIVLASENARFVLSFARLGLIPDAGASWFLARLLGEARAKAIALSGEPVSAPEAERLGLIWRALPEAGLPGEARALAIRLAAGPTLGIGSTKILLQEAAASDLDAQLDRERDLQRVTGFSDDYAEGVTAFLEKRPAEFQGR</sequence>
<dbReference type="PANTHER" id="PTHR43459">
    <property type="entry name" value="ENOYL-COA HYDRATASE"/>
    <property type="match status" value="1"/>
</dbReference>
<dbReference type="Pfam" id="PF00378">
    <property type="entry name" value="ECH_1"/>
    <property type="match status" value="1"/>
</dbReference>
<dbReference type="InterPro" id="IPR001753">
    <property type="entry name" value="Enoyl-CoA_hydra/iso"/>
</dbReference>
<dbReference type="InterPro" id="IPR029045">
    <property type="entry name" value="ClpP/crotonase-like_dom_sf"/>
</dbReference>
<dbReference type="CDD" id="cd06558">
    <property type="entry name" value="crotonase-like"/>
    <property type="match status" value="1"/>
</dbReference>
<gene>
    <name evidence="2" type="ORF">H0485_12335</name>
</gene>
<keyword evidence="3" id="KW-1185">Reference proteome</keyword>
<reference evidence="2 3" key="1">
    <citation type="submission" date="2020-07" db="EMBL/GenBank/DDBJ databases">
        <title>Pseudogemmobacter sp. nov., isolated from poultry manure in Taiwan.</title>
        <authorList>
            <person name="Lin S.-Y."/>
            <person name="Tang Y.-S."/>
            <person name="Young C.-C."/>
        </authorList>
    </citation>
    <scope>NUCLEOTIDE SEQUENCE [LARGE SCALE GENOMIC DNA]</scope>
    <source>
        <strain evidence="2 3">CC-YST710</strain>
    </source>
</reference>
<dbReference type="Gene3D" id="1.10.12.10">
    <property type="entry name" value="Lyase 2-enoyl-coa Hydratase, Chain A, domain 2"/>
    <property type="match status" value="1"/>
</dbReference>
<dbReference type="Proteomes" id="UP001198571">
    <property type="component" value="Unassembled WGS sequence"/>
</dbReference>
<evidence type="ECO:0000256" key="1">
    <source>
        <dbReference type="ARBA" id="ARBA00005254"/>
    </source>
</evidence>
<dbReference type="RefSeq" id="WP_226935978.1">
    <property type="nucleotide sequence ID" value="NZ_JACDXX010000010.1"/>
</dbReference>
<dbReference type="Gene3D" id="3.90.226.10">
    <property type="entry name" value="2-enoyl-CoA Hydratase, Chain A, domain 1"/>
    <property type="match status" value="1"/>
</dbReference>
<accession>A0ABS8CN07</accession>
<comment type="caution">
    <text evidence="2">The sequence shown here is derived from an EMBL/GenBank/DDBJ whole genome shotgun (WGS) entry which is preliminary data.</text>
</comment>
<evidence type="ECO:0000313" key="3">
    <source>
        <dbReference type="Proteomes" id="UP001198571"/>
    </source>
</evidence>
<evidence type="ECO:0000313" key="2">
    <source>
        <dbReference type="EMBL" id="MCB5410782.1"/>
    </source>
</evidence>